<accession>A0A8D0FVK3</accession>
<keyword evidence="3" id="KW-1185">Reference proteome</keyword>
<evidence type="ECO:0000313" key="2">
    <source>
        <dbReference type="Ensembl" id="ENSSOCP00000022365.1"/>
    </source>
</evidence>
<sequence>MRLGLLVGGELLALVLGLAEPIDVVLQVDVVGVMLLALGLLPRGLLHHLALLRGLFSRNPARHAGSLGIEEAIRDQIPSPFSTPKSPSLCLGGHGEPPIPNQGNTSSVSAPSTRGCLWGPETADGQRGGGGGGEAGAGENC</sequence>
<proteinExistence type="predicted"/>
<protein>
    <submittedName>
        <fullName evidence="2">Uncharacterized protein</fullName>
    </submittedName>
</protein>
<feature type="compositionally biased region" description="Polar residues" evidence="1">
    <location>
        <begin position="101"/>
        <end position="112"/>
    </location>
</feature>
<reference evidence="2" key="1">
    <citation type="submission" date="2025-08" db="UniProtKB">
        <authorList>
            <consortium name="Ensembl"/>
        </authorList>
    </citation>
    <scope>IDENTIFICATION</scope>
</reference>
<feature type="region of interest" description="Disordered" evidence="1">
    <location>
        <begin position="77"/>
        <end position="141"/>
    </location>
</feature>
<reference evidence="2" key="2">
    <citation type="submission" date="2025-09" db="UniProtKB">
        <authorList>
            <consortium name="Ensembl"/>
        </authorList>
    </citation>
    <scope>IDENTIFICATION</scope>
</reference>
<name>A0A8D0FVK3_STROC</name>
<dbReference type="Ensembl" id="ENSSOCT00000022920.1">
    <property type="protein sequence ID" value="ENSSOCP00000022365.1"/>
    <property type="gene ID" value="ENSSOCG00000016633.1"/>
</dbReference>
<evidence type="ECO:0000256" key="1">
    <source>
        <dbReference type="SAM" id="MobiDB-lite"/>
    </source>
</evidence>
<dbReference type="Proteomes" id="UP000694551">
    <property type="component" value="Unplaced"/>
</dbReference>
<evidence type="ECO:0000313" key="3">
    <source>
        <dbReference type="Proteomes" id="UP000694551"/>
    </source>
</evidence>
<organism evidence="2 3">
    <name type="scientific">Strix occidentalis caurina</name>
    <name type="common">northern spotted owl</name>
    <dbReference type="NCBI Taxonomy" id="311401"/>
    <lineage>
        <taxon>Eukaryota</taxon>
        <taxon>Metazoa</taxon>
        <taxon>Chordata</taxon>
        <taxon>Craniata</taxon>
        <taxon>Vertebrata</taxon>
        <taxon>Euteleostomi</taxon>
        <taxon>Archelosauria</taxon>
        <taxon>Archosauria</taxon>
        <taxon>Dinosauria</taxon>
        <taxon>Saurischia</taxon>
        <taxon>Theropoda</taxon>
        <taxon>Coelurosauria</taxon>
        <taxon>Aves</taxon>
        <taxon>Neognathae</taxon>
        <taxon>Neoaves</taxon>
        <taxon>Telluraves</taxon>
        <taxon>Strigiformes</taxon>
        <taxon>Strigidae</taxon>
        <taxon>Strix</taxon>
    </lineage>
</organism>
<dbReference type="AlphaFoldDB" id="A0A8D0FVK3"/>
<feature type="compositionally biased region" description="Gly residues" evidence="1">
    <location>
        <begin position="126"/>
        <end position="141"/>
    </location>
</feature>